<gene>
    <name evidence="2" type="ORF">PISL3812_08355</name>
</gene>
<feature type="region of interest" description="Disordered" evidence="1">
    <location>
        <begin position="73"/>
        <end position="105"/>
    </location>
</feature>
<accession>A0A0U1M6Y3</accession>
<evidence type="ECO:0000313" key="2">
    <source>
        <dbReference type="EMBL" id="CRG91307.1"/>
    </source>
</evidence>
<feature type="compositionally biased region" description="Acidic residues" evidence="1">
    <location>
        <begin position="95"/>
        <end position="105"/>
    </location>
</feature>
<dbReference type="Proteomes" id="UP000054383">
    <property type="component" value="Unassembled WGS sequence"/>
</dbReference>
<evidence type="ECO:0000256" key="1">
    <source>
        <dbReference type="SAM" id="MobiDB-lite"/>
    </source>
</evidence>
<reference evidence="2 3" key="1">
    <citation type="submission" date="2015-04" db="EMBL/GenBank/DDBJ databases">
        <authorList>
            <person name="Syromyatnikov M.Y."/>
            <person name="Popov V.N."/>
        </authorList>
    </citation>
    <scope>NUCLEOTIDE SEQUENCE [LARGE SCALE GENOMIC DNA]</scope>
    <source>
        <strain evidence="2">WF-38-12</strain>
    </source>
</reference>
<organism evidence="2 3">
    <name type="scientific">Talaromyces islandicus</name>
    <name type="common">Penicillium islandicum</name>
    <dbReference type="NCBI Taxonomy" id="28573"/>
    <lineage>
        <taxon>Eukaryota</taxon>
        <taxon>Fungi</taxon>
        <taxon>Dikarya</taxon>
        <taxon>Ascomycota</taxon>
        <taxon>Pezizomycotina</taxon>
        <taxon>Eurotiomycetes</taxon>
        <taxon>Eurotiomycetidae</taxon>
        <taxon>Eurotiales</taxon>
        <taxon>Trichocomaceae</taxon>
        <taxon>Talaromyces</taxon>
        <taxon>Talaromyces sect. Islandici</taxon>
    </lineage>
</organism>
<protein>
    <submittedName>
        <fullName evidence="2">Uncharacterized protein</fullName>
    </submittedName>
</protein>
<evidence type="ECO:0000313" key="3">
    <source>
        <dbReference type="Proteomes" id="UP000054383"/>
    </source>
</evidence>
<name>A0A0U1M6Y3_TALIS</name>
<keyword evidence="3" id="KW-1185">Reference proteome</keyword>
<dbReference type="EMBL" id="CVMT01000009">
    <property type="protein sequence ID" value="CRG91307.1"/>
    <property type="molecule type" value="Genomic_DNA"/>
</dbReference>
<dbReference type="AlphaFoldDB" id="A0A0U1M6Y3"/>
<proteinExistence type="predicted"/>
<sequence length="105" mass="11247">MIRHPATKGQSLYTPALGIKTIGEIFDGFSLLSWMHHLPNQGVQETLLAEATLGSQQGNSRRASAIAGAAELGDDVDDDDSNVHDWLTTVNNTDNEIETEDALAG</sequence>